<evidence type="ECO:0000256" key="1">
    <source>
        <dbReference type="SAM" id="Phobius"/>
    </source>
</evidence>
<dbReference type="KEGG" id="rpm:RSPPHO_00471"/>
<gene>
    <name evidence="2" type="ORF">RSPPHO_00471</name>
</gene>
<dbReference type="Proteomes" id="UP000033220">
    <property type="component" value="Chromosome DSM 122"/>
</dbReference>
<reference evidence="2 3" key="1">
    <citation type="submission" date="2012-02" db="EMBL/GenBank/DDBJ databases">
        <title>Shotgun genome sequence of Phaeospirillum photometricum DSM 122.</title>
        <authorList>
            <person name="Duquesne K."/>
            <person name="Sturgis J."/>
        </authorList>
    </citation>
    <scope>NUCLEOTIDE SEQUENCE [LARGE SCALE GENOMIC DNA]</scope>
    <source>
        <strain evidence="3">DSM122</strain>
    </source>
</reference>
<evidence type="ECO:0000313" key="3">
    <source>
        <dbReference type="Proteomes" id="UP000033220"/>
    </source>
</evidence>
<dbReference type="PATRIC" id="fig|1150469.3.peg.553"/>
<feature type="transmembrane region" description="Helical" evidence="1">
    <location>
        <begin position="93"/>
        <end position="117"/>
    </location>
</feature>
<protein>
    <submittedName>
        <fullName evidence="2">Uncharacterized protein</fullName>
    </submittedName>
</protein>
<sequence>MGFDPGIGLGIEHGEPHLIGAKAVAGNQRIGIQGALLGMGAGHGQTIGGDRCGAARRRQGGSLGEVFLTLPFFPLFLGMFLGVARAASFPLPGAAGAALVGAGRVGLTSALPGFLVWTATGLDPGLP</sequence>
<organism evidence="2 3">
    <name type="scientific">Pararhodospirillum photometricum DSM 122</name>
    <dbReference type="NCBI Taxonomy" id="1150469"/>
    <lineage>
        <taxon>Bacteria</taxon>
        <taxon>Pseudomonadati</taxon>
        <taxon>Pseudomonadota</taxon>
        <taxon>Alphaproteobacteria</taxon>
        <taxon>Rhodospirillales</taxon>
        <taxon>Rhodospirillaceae</taxon>
        <taxon>Pararhodospirillum</taxon>
    </lineage>
</organism>
<keyword evidence="1" id="KW-0812">Transmembrane</keyword>
<proteinExistence type="predicted"/>
<name>H6SP25_PARPM</name>
<dbReference type="AlphaFoldDB" id="H6SP25"/>
<keyword evidence="3" id="KW-1185">Reference proteome</keyword>
<keyword evidence="1" id="KW-1133">Transmembrane helix</keyword>
<keyword evidence="1" id="KW-0472">Membrane</keyword>
<dbReference type="HOGENOM" id="CLU_1968863_0_0_5"/>
<accession>H6SP25</accession>
<dbReference type="EMBL" id="HE663493">
    <property type="protein sequence ID" value="CCG07097.1"/>
    <property type="molecule type" value="Genomic_DNA"/>
</dbReference>
<evidence type="ECO:0000313" key="2">
    <source>
        <dbReference type="EMBL" id="CCG07097.1"/>
    </source>
</evidence>
<feature type="transmembrane region" description="Helical" evidence="1">
    <location>
        <begin position="66"/>
        <end position="87"/>
    </location>
</feature>